<dbReference type="OrthoDB" id="7298150at2"/>
<protein>
    <submittedName>
        <fullName evidence="10">FtsX-like permease family protein</fullName>
    </submittedName>
</protein>
<evidence type="ECO:0000259" key="9">
    <source>
        <dbReference type="Pfam" id="PF12704"/>
    </source>
</evidence>
<feature type="transmembrane region" description="Helical" evidence="7">
    <location>
        <begin position="12"/>
        <end position="36"/>
    </location>
</feature>
<feature type="domain" description="ABC3 transporter permease C-terminal" evidence="8">
    <location>
        <begin position="289"/>
        <end position="398"/>
    </location>
</feature>
<dbReference type="RefSeq" id="WP_146601710.1">
    <property type="nucleotide sequence ID" value="NZ_SJPY01000007.1"/>
</dbReference>
<dbReference type="EMBL" id="SJPY01000007">
    <property type="protein sequence ID" value="TWU37762.1"/>
    <property type="molecule type" value="Genomic_DNA"/>
</dbReference>
<evidence type="ECO:0000256" key="1">
    <source>
        <dbReference type="ARBA" id="ARBA00004651"/>
    </source>
</evidence>
<dbReference type="Pfam" id="PF02687">
    <property type="entry name" value="FtsX"/>
    <property type="match status" value="1"/>
</dbReference>
<feature type="transmembrane region" description="Helical" evidence="7">
    <location>
        <begin position="329"/>
        <end position="350"/>
    </location>
</feature>
<keyword evidence="11" id="KW-1185">Reference proteome</keyword>
<accession>A0A5C6DMA6</accession>
<dbReference type="PANTHER" id="PTHR43738">
    <property type="entry name" value="ABC TRANSPORTER, MEMBRANE PROTEIN"/>
    <property type="match status" value="1"/>
</dbReference>
<evidence type="ECO:0000313" key="11">
    <source>
        <dbReference type="Proteomes" id="UP000315471"/>
    </source>
</evidence>
<dbReference type="Pfam" id="PF12704">
    <property type="entry name" value="MacB_PCD"/>
    <property type="match status" value="1"/>
</dbReference>
<keyword evidence="2" id="KW-0813">Transport</keyword>
<feature type="transmembrane region" description="Helical" evidence="7">
    <location>
        <begin position="371"/>
        <end position="394"/>
    </location>
</feature>
<name>A0A5C6DMA6_9BACT</name>
<comment type="subcellular location">
    <subcellularLocation>
        <location evidence="1">Cell membrane</location>
        <topology evidence="1">Multi-pass membrane protein</topology>
    </subcellularLocation>
</comment>
<keyword evidence="6 7" id="KW-0472">Membrane</keyword>
<dbReference type="Proteomes" id="UP000315471">
    <property type="component" value="Unassembled WGS sequence"/>
</dbReference>
<reference evidence="10 11" key="1">
    <citation type="submission" date="2019-02" db="EMBL/GenBank/DDBJ databases">
        <title>Deep-cultivation of Planctomycetes and their phenomic and genomic characterization uncovers novel biology.</title>
        <authorList>
            <person name="Wiegand S."/>
            <person name="Jogler M."/>
            <person name="Boedeker C."/>
            <person name="Pinto D."/>
            <person name="Vollmers J."/>
            <person name="Rivas-Marin E."/>
            <person name="Kohn T."/>
            <person name="Peeters S.H."/>
            <person name="Heuer A."/>
            <person name="Rast P."/>
            <person name="Oberbeckmann S."/>
            <person name="Bunk B."/>
            <person name="Jeske O."/>
            <person name="Meyerdierks A."/>
            <person name="Storesund J.E."/>
            <person name="Kallscheuer N."/>
            <person name="Luecker S."/>
            <person name="Lage O.M."/>
            <person name="Pohl T."/>
            <person name="Merkel B.J."/>
            <person name="Hornburger P."/>
            <person name="Mueller R.-W."/>
            <person name="Bruemmer F."/>
            <person name="Labrenz M."/>
            <person name="Spormann A.M."/>
            <person name="Op Den Camp H."/>
            <person name="Overmann J."/>
            <person name="Amann R."/>
            <person name="Jetten M.S.M."/>
            <person name="Mascher T."/>
            <person name="Medema M.H."/>
            <person name="Devos D.P."/>
            <person name="Kaster A.-K."/>
            <person name="Ovreas L."/>
            <person name="Rohde M."/>
            <person name="Galperin M.Y."/>
            <person name="Jogler C."/>
        </authorList>
    </citation>
    <scope>NUCLEOTIDE SEQUENCE [LARGE SCALE GENOMIC DNA]</scope>
    <source>
        <strain evidence="10 11">Q31b</strain>
    </source>
</reference>
<dbReference type="InterPro" id="IPR025857">
    <property type="entry name" value="MacB_PCD"/>
</dbReference>
<evidence type="ECO:0000256" key="2">
    <source>
        <dbReference type="ARBA" id="ARBA00022448"/>
    </source>
</evidence>
<comment type="caution">
    <text evidence="10">The sequence shown here is derived from an EMBL/GenBank/DDBJ whole genome shotgun (WGS) entry which is preliminary data.</text>
</comment>
<sequence length="404" mass="44463">MNLAIKDIYKNFGRFSLTTFGIGMLLMIVMGMAGIYRGLLEDATLLVDSIGADLWIVQQDTRGPFAEISRVPTTLVYRAAAVPGVESAREFVFHTIQRRRDEKLLRMSILGLSWPDDNGDWLKLVEGRPLEQNHFEMIADKSLGLDVGEVIPLGKDEYTIVGLTKGMVSTGGDGMAFTTVLDSQSIQFDSPPEAIRLERAARDHRGETNEVFLRQPQLTDQLALPGSQLPAVAAPMLSAVIVKLKPYADPTEVQSVIEGWQDVSVYTTAGQEELLIQGMVDKARRQLGMFRVLLTIIAGIIMALIIYTLTLDKLHAIALLKLIGAPNRVILGMIFQQALLMGSLGYVIAYSVGSRLFPFFPRRVVLSNPDLIQLAVVVLVISLLSSLLGIWKAMKVEPNNVLMG</sequence>
<evidence type="ECO:0000259" key="8">
    <source>
        <dbReference type="Pfam" id="PF02687"/>
    </source>
</evidence>
<keyword evidence="3" id="KW-1003">Cell membrane</keyword>
<gene>
    <name evidence="10" type="ORF">Q31b_45510</name>
</gene>
<evidence type="ECO:0000256" key="5">
    <source>
        <dbReference type="ARBA" id="ARBA00022989"/>
    </source>
</evidence>
<evidence type="ECO:0000256" key="6">
    <source>
        <dbReference type="ARBA" id="ARBA00023136"/>
    </source>
</evidence>
<keyword evidence="4 7" id="KW-0812">Transmembrane</keyword>
<dbReference type="InterPro" id="IPR051125">
    <property type="entry name" value="ABC-4/HrtB_transporter"/>
</dbReference>
<dbReference type="PANTHER" id="PTHR43738:SF1">
    <property type="entry name" value="HEMIN TRANSPORT SYSTEM PERMEASE PROTEIN HRTB-RELATED"/>
    <property type="match status" value="1"/>
</dbReference>
<evidence type="ECO:0000256" key="3">
    <source>
        <dbReference type="ARBA" id="ARBA00022475"/>
    </source>
</evidence>
<feature type="transmembrane region" description="Helical" evidence="7">
    <location>
        <begin position="289"/>
        <end position="309"/>
    </location>
</feature>
<evidence type="ECO:0000313" key="10">
    <source>
        <dbReference type="EMBL" id="TWU37762.1"/>
    </source>
</evidence>
<feature type="domain" description="MacB-like periplasmic core" evidence="9">
    <location>
        <begin position="17"/>
        <end position="257"/>
    </location>
</feature>
<dbReference type="InterPro" id="IPR003838">
    <property type="entry name" value="ABC3_permease_C"/>
</dbReference>
<organism evidence="10 11">
    <name type="scientific">Novipirellula aureliae</name>
    <dbReference type="NCBI Taxonomy" id="2527966"/>
    <lineage>
        <taxon>Bacteria</taxon>
        <taxon>Pseudomonadati</taxon>
        <taxon>Planctomycetota</taxon>
        <taxon>Planctomycetia</taxon>
        <taxon>Pirellulales</taxon>
        <taxon>Pirellulaceae</taxon>
        <taxon>Novipirellula</taxon>
    </lineage>
</organism>
<keyword evidence="5 7" id="KW-1133">Transmembrane helix</keyword>
<dbReference type="GO" id="GO:0005886">
    <property type="term" value="C:plasma membrane"/>
    <property type="evidence" value="ECO:0007669"/>
    <property type="project" value="UniProtKB-SubCell"/>
</dbReference>
<dbReference type="AlphaFoldDB" id="A0A5C6DMA6"/>
<evidence type="ECO:0000256" key="7">
    <source>
        <dbReference type="SAM" id="Phobius"/>
    </source>
</evidence>
<proteinExistence type="predicted"/>
<evidence type="ECO:0000256" key="4">
    <source>
        <dbReference type="ARBA" id="ARBA00022692"/>
    </source>
</evidence>